<keyword evidence="3" id="KW-1185">Reference proteome</keyword>
<reference evidence="2 3" key="1">
    <citation type="journal article" date="2018" name="Front. Plant Sci.">
        <title>Red Clover (Trifolium pratense) and Zigzag Clover (T. medium) - A Picture of Genomic Similarities and Differences.</title>
        <authorList>
            <person name="Dluhosova J."/>
            <person name="Istvanek J."/>
            <person name="Nedelnik J."/>
            <person name="Repkova J."/>
        </authorList>
    </citation>
    <scope>NUCLEOTIDE SEQUENCE [LARGE SCALE GENOMIC DNA]</scope>
    <source>
        <strain evidence="3">cv. 10/8</strain>
        <tissue evidence="2">Leaf</tissue>
    </source>
</reference>
<dbReference type="AlphaFoldDB" id="A0A392NSW4"/>
<name>A0A392NSW4_9FABA</name>
<sequence>MAENHIPNQTRQASQEQQANEMFSTMLTLLQQQAARLSYVEQNQQNTPQATNNHARNSLHNVLQDEVSSQQRQTGQRGPRTEALVNINGNNTQVNNETGIAEPNGTRNNGRGGYPEYTPLNTSREKILHDCLNAEFADAGIRPPREIRENSRTDKSKFCRYHKSVGHDTEDCIQLKDAIEELIKMGKLN</sequence>
<dbReference type="EMBL" id="LXQA010050551">
    <property type="protein sequence ID" value="MCI02903.1"/>
    <property type="molecule type" value="Genomic_DNA"/>
</dbReference>
<protein>
    <recommendedName>
        <fullName evidence="4">Retrotransposon gag protein</fullName>
    </recommendedName>
</protein>
<evidence type="ECO:0000313" key="2">
    <source>
        <dbReference type="EMBL" id="MCI02903.1"/>
    </source>
</evidence>
<evidence type="ECO:0000313" key="3">
    <source>
        <dbReference type="Proteomes" id="UP000265520"/>
    </source>
</evidence>
<proteinExistence type="predicted"/>
<dbReference type="Proteomes" id="UP000265520">
    <property type="component" value="Unassembled WGS sequence"/>
</dbReference>
<evidence type="ECO:0000256" key="1">
    <source>
        <dbReference type="SAM" id="MobiDB-lite"/>
    </source>
</evidence>
<gene>
    <name evidence="2" type="ORF">A2U01_0023937</name>
</gene>
<organism evidence="2 3">
    <name type="scientific">Trifolium medium</name>
    <dbReference type="NCBI Taxonomy" id="97028"/>
    <lineage>
        <taxon>Eukaryota</taxon>
        <taxon>Viridiplantae</taxon>
        <taxon>Streptophyta</taxon>
        <taxon>Embryophyta</taxon>
        <taxon>Tracheophyta</taxon>
        <taxon>Spermatophyta</taxon>
        <taxon>Magnoliopsida</taxon>
        <taxon>eudicotyledons</taxon>
        <taxon>Gunneridae</taxon>
        <taxon>Pentapetalae</taxon>
        <taxon>rosids</taxon>
        <taxon>fabids</taxon>
        <taxon>Fabales</taxon>
        <taxon>Fabaceae</taxon>
        <taxon>Papilionoideae</taxon>
        <taxon>50 kb inversion clade</taxon>
        <taxon>NPAAA clade</taxon>
        <taxon>Hologalegina</taxon>
        <taxon>IRL clade</taxon>
        <taxon>Trifolieae</taxon>
        <taxon>Trifolium</taxon>
    </lineage>
</organism>
<evidence type="ECO:0008006" key="4">
    <source>
        <dbReference type="Google" id="ProtNLM"/>
    </source>
</evidence>
<accession>A0A392NSW4</accession>
<comment type="caution">
    <text evidence="2">The sequence shown here is derived from an EMBL/GenBank/DDBJ whole genome shotgun (WGS) entry which is preliminary data.</text>
</comment>
<feature type="region of interest" description="Disordered" evidence="1">
    <location>
        <begin position="90"/>
        <end position="112"/>
    </location>
</feature>
<feature type="non-terminal residue" evidence="2">
    <location>
        <position position="189"/>
    </location>
</feature>